<evidence type="ECO:0000313" key="2">
    <source>
        <dbReference type="EMBL" id="TDZ71928.1"/>
    </source>
</evidence>
<comment type="caution">
    <text evidence="2">The sequence shown here is derived from an EMBL/GenBank/DDBJ whole genome shotgun (WGS) entry which is preliminary data.</text>
</comment>
<evidence type="ECO:0000256" key="1">
    <source>
        <dbReference type="SAM" id="MobiDB-lite"/>
    </source>
</evidence>
<keyword evidence="3" id="KW-1185">Reference proteome</keyword>
<evidence type="ECO:0000313" key="3">
    <source>
        <dbReference type="Proteomes" id="UP000295703"/>
    </source>
</evidence>
<feature type="compositionally biased region" description="Polar residues" evidence="1">
    <location>
        <begin position="10"/>
        <end position="24"/>
    </location>
</feature>
<reference evidence="2 3" key="1">
    <citation type="submission" date="2018-12" db="EMBL/GenBank/DDBJ databases">
        <title>Genome sequence and assembly of Colletotrichum trifolii.</title>
        <authorList>
            <person name="Gan P."/>
            <person name="Shirasu K."/>
        </authorList>
    </citation>
    <scope>NUCLEOTIDE SEQUENCE [LARGE SCALE GENOMIC DNA]</scope>
    <source>
        <strain evidence="2 3">543-2</strain>
    </source>
</reference>
<feature type="region of interest" description="Disordered" evidence="1">
    <location>
        <begin position="1"/>
        <end position="51"/>
    </location>
</feature>
<name>A0A4R8RNZ5_COLTR</name>
<dbReference type="Proteomes" id="UP000295703">
    <property type="component" value="Unassembled WGS sequence"/>
</dbReference>
<accession>A0A4R8RNZ5</accession>
<gene>
    <name evidence="2" type="ORF">CTRI78_v001517</name>
</gene>
<sequence>MLLVPAQVPPETSSRLSSVPSAGLQSRPFGRGRRVPVRSSTCGAPTREKRASGLRSLTSRLRGFGVPIRICCRHDVVLAAEASVNWAFRERDATNRRLAEMRNTGRLGRSKGGEERVIFHVARRMTSVVCRRED</sequence>
<proteinExistence type="predicted"/>
<dbReference type="EMBL" id="RYZW01000008">
    <property type="protein sequence ID" value="TDZ71928.1"/>
    <property type="molecule type" value="Genomic_DNA"/>
</dbReference>
<dbReference type="AlphaFoldDB" id="A0A4R8RNZ5"/>
<organism evidence="2 3">
    <name type="scientific">Colletotrichum trifolii</name>
    <dbReference type="NCBI Taxonomy" id="5466"/>
    <lineage>
        <taxon>Eukaryota</taxon>
        <taxon>Fungi</taxon>
        <taxon>Dikarya</taxon>
        <taxon>Ascomycota</taxon>
        <taxon>Pezizomycotina</taxon>
        <taxon>Sordariomycetes</taxon>
        <taxon>Hypocreomycetidae</taxon>
        <taxon>Glomerellales</taxon>
        <taxon>Glomerellaceae</taxon>
        <taxon>Colletotrichum</taxon>
        <taxon>Colletotrichum orbiculare species complex</taxon>
    </lineage>
</organism>
<protein>
    <submittedName>
        <fullName evidence="2">Uncharacterized protein</fullName>
    </submittedName>
</protein>